<dbReference type="EMBL" id="CP015136">
    <property type="protein sequence ID" value="AMY11908.1"/>
    <property type="molecule type" value="Genomic_DNA"/>
</dbReference>
<dbReference type="GO" id="GO:0008236">
    <property type="term" value="F:serine-type peptidase activity"/>
    <property type="evidence" value="ECO:0007669"/>
    <property type="project" value="UniProtKB-UniRule"/>
</dbReference>
<dbReference type="SMART" id="SM00245">
    <property type="entry name" value="TSPc"/>
    <property type="match status" value="1"/>
</dbReference>
<evidence type="ECO:0000256" key="3">
    <source>
        <dbReference type="ARBA" id="ARBA00022490"/>
    </source>
</evidence>
<keyword evidence="5 7" id="KW-0378">Hydrolase</keyword>
<dbReference type="GO" id="GO:0006508">
    <property type="term" value="P:proteolysis"/>
    <property type="evidence" value="ECO:0007669"/>
    <property type="project" value="UniProtKB-UniRule"/>
</dbReference>
<evidence type="ECO:0000256" key="4">
    <source>
        <dbReference type="ARBA" id="ARBA00022670"/>
    </source>
</evidence>
<dbReference type="InterPro" id="IPR029045">
    <property type="entry name" value="ClpP/crotonase-like_dom_sf"/>
</dbReference>
<evidence type="ECO:0000256" key="1">
    <source>
        <dbReference type="ARBA" id="ARBA00004496"/>
    </source>
</evidence>
<dbReference type="PANTHER" id="PTHR43253:SF1">
    <property type="entry name" value="TRICORN PROTEASE HOMOLOG 2-RELATED"/>
    <property type="match status" value="1"/>
</dbReference>
<keyword evidence="6 7" id="KW-0720">Serine protease</keyword>
<comment type="function">
    <text evidence="7">Degrades oligopeptides.</text>
</comment>
<evidence type="ECO:0000256" key="2">
    <source>
        <dbReference type="ARBA" id="ARBA00008524"/>
    </source>
</evidence>
<accession>A0A143PUP4</accession>
<dbReference type="Gene3D" id="2.120.10.60">
    <property type="entry name" value="Tricorn protease N-terminal domain"/>
    <property type="match status" value="1"/>
</dbReference>
<feature type="active site" description="Charge relay system" evidence="8">
    <location>
        <position position="1030"/>
    </location>
</feature>
<dbReference type="SUPFAM" id="SSF82171">
    <property type="entry name" value="DPP6 N-terminal domain-like"/>
    <property type="match status" value="1"/>
</dbReference>
<feature type="active site" description="Nucleophile" evidence="8">
    <location>
        <position position="972"/>
    </location>
</feature>
<dbReference type="Pfam" id="PF14684">
    <property type="entry name" value="Tricorn_C1"/>
    <property type="match status" value="1"/>
</dbReference>
<reference evidence="12 13" key="1">
    <citation type="journal article" date="2016" name="Genome Announc.">
        <title>First Complete Genome Sequence of a Subdivision 6 Acidobacterium Strain.</title>
        <authorList>
            <person name="Huang S."/>
            <person name="Vieira S."/>
            <person name="Bunk B."/>
            <person name="Riedel T."/>
            <person name="Sproer C."/>
            <person name="Overmann J."/>
        </authorList>
    </citation>
    <scope>NUCLEOTIDE SEQUENCE [LARGE SCALE GENOMIC DNA]</scope>
    <source>
        <strain evidence="13">DSM 100886 HEG_-6_39</strain>
    </source>
</reference>
<dbReference type="Gene3D" id="3.30.750.44">
    <property type="match status" value="1"/>
</dbReference>
<evidence type="ECO:0000256" key="7">
    <source>
        <dbReference type="PIRNR" id="PIRNR036421"/>
    </source>
</evidence>
<dbReference type="Pfam" id="PF14685">
    <property type="entry name" value="PDZ_Tricorn"/>
    <property type="match status" value="1"/>
</dbReference>
<dbReference type="InterPro" id="IPR029414">
    <property type="entry name" value="Tricorn_PDZ"/>
</dbReference>
<dbReference type="CDD" id="cd07562">
    <property type="entry name" value="Peptidase_S41_TRI"/>
    <property type="match status" value="1"/>
</dbReference>
<evidence type="ECO:0000313" key="12">
    <source>
        <dbReference type="EMBL" id="AMY11908.1"/>
    </source>
</evidence>
<dbReference type="AlphaFoldDB" id="A0A143PUP4"/>
<evidence type="ECO:0000256" key="9">
    <source>
        <dbReference type="PIRSR" id="PIRSR036421-3"/>
    </source>
</evidence>
<keyword evidence="3 7" id="KW-0963">Cytoplasm</keyword>
<dbReference type="STRING" id="1855912.LuPra_05177"/>
<feature type="active site" description="Charge relay system" evidence="8">
    <location>
        <position position="747"/>
    </location>
</feature>
<feature type="region of interest" description="Disordered" evidence="10">
    <location>
        <begin position="1073"/>
        <end position="1093"/>
    </location>
</feature>
<dbReference type="Pfam" id="PF26550">
    <property type="entry name" value="Tricorn_2nd"/>
    <property type="match status" value="1"/>
</dbReference>
<sequence length="1093" mass="119796">MFRTSLCFLAVWSTLLAGDVRADEPGSGPGYFRYPTLSDNGIVFTAAGDLWRVGIRGGEATRLTTKAGEESHAAVSPDGTQVAFSATFDGPTEVYVQRLIDGALPVRLTYEIDGAIVVGWTTDGAVLYTTRRHGDLPGVHLARVDPVTRDTTVLPLSLASDGRYDDEGVLYVTRFAFQGSFTKRYQGGGAQSIWRFRPGATEAEPLTANFAGTSRSPMPWRGRIYFQSDRDGTMNVWSMLPDGRDLRQHTHHVDFDVQGASLRGGRIVYQLAADLRVLDVTNGEDVLVPIRLTSMLTQGKERGVPAPAEWISSAHLSPTGDRLALTARGQVFVAPVKKGPVSLAAREPGVRYRDARFLSDGHTLVALADRTGEFEFWTFPADASRPPIAVSTGATVTRRDGVPSPDGRFVAHQDQDQRLWVHDVVTGEGRIVATSETTAFRDLRWSADGQWLAYVQTGANALARIWLYGVRDGKARPVTTDRFDSYSPTWSPDGAWLYFLSDRTFDSLVASPWGARQPEPFFDRQTRVYQLALKHGARSRFATKDERTTPARDPLDIGAGADGIAVPGPGAIDFDGLAARVSDVPLVPGNYSSLDTDGQRLYFLSWDASAPGRKALRMMPIGDSRGLETLAGSVDRYEVSLDGSTLLLVRGDDLLVLPADGTMPHDVSRTKVVFGDWTLTVQPRDEWRQIFVDAWRQQRDGFYDRGMHGVDWVAMRARYEPLIARVTDRAELGDLVAQMVGELSALHMYVHGGDVAKGDEALLGSLGATLVRDEHRGGYRVTRVFIGDPDLPGERSPLAAPHADVREGDVITAVDGVSSLVPDHIQLLLRDALDKDVRLRVVAGDSGTVRDVVVRPISSRRAAELRYRSWEIERRRRVDEAAAGTIGYLHLRAMNAADMAEWQRAFYPVQGRQGLIIDLRRNTGGNIDSWLLSRLLRQAWFYWQPRTGHPTPNMPSAYRGHIAVLVDQETASDGEAFAEGVRRLGLGVVIGTRTWGGEIWGSVGGALVDRGTATVPDTGVFSAQGEWMIEGHGVDPDVVVENLPAATFRGEDAQLAAAVAYLEQRIREAPVPTVKTPRYPDKRAPIVTSTAAR</sequence>
<evidence type="ECO:0000256" key="8">
    <source>
        <dbReference type="PIRSR" id="PIRSR036421-1"/>
    </source>
</evidence>
<evidence type="ECO:0000259" key="11">
    <source>
        <dbReference type="SMART" id="SM00245"/>
    </source>
</evidence>
<evidence type="ECO:0000256" key="6">
    <source>
        <dbReference type="ARBA" id="ARBA00022825"/>
    </source>
</evidence>
<dbReference type="Gene3D" id="2.30.42.10">
    <property type="match status" value="1"/>
</dbReference>
<comment type="subcellular location">
    <subcellularLocation>
        <location evidence="1 7">Cytoplasm</location>
    </subcellularLocation>
</comment>
<dbReference type="RefSeq" id="WP_110173415.1">
    <property type="nucleotide sequence ID" value="NZ_CP015136.1"/>
</dbReference>
<dbReference type="EC" id="3.4.21.-" evidence="7"/>
<dbReference type="Pfam" id="PF03572">
    <property type="entry name" value="Peptidase_S41"/>
    <property type="match status" value="1"/>
</dbReference>
<evidence type="ECO:0000256" key="5">
    <source>
        <dbReference type="ARBA" id="ARBA00022801"/>
    </source>
</evidence>
<feature type="domain" description="Tail specific protease" evidence="11">
    <location>
        <begin position="846"/>
        <end position="1041"/>
    </location>
</feature>
<dbReference type="InterPro" id="IPR028204">
    <property type="entry name" value="Tricorn_C1"/>
</dbReference>
<dbReference type="Gene3D" id="2.130.10.10">
    <property type="entry name" value="YVTN repeat-like/Quinoprotein amine dehydrogenase"/>
    <property type="match status" value="1"/>
</dbReference>
<dbReference type="SUPFAM" id="SSF50156">
    <property type="entry name" value="PDZ domain-like"/>
    <property type="match status" value="1"/>
</dbReference>
<dbReference type="SUPFAM" id="SSF69304">
    <property type="entry name" value="Tricorn protease N-terminal domain"/>
    <property type="match status" value="1"/>
</dbReference>
<dbReference type="PIRSF" id="PIRSF036421">
    <property type="entry name" value="Tricorn_protease"/>
    <property type="match status" value="1"/>
</dbReference>
<proteinExistence type="inferred from homology"/>
<gene>
    <name evidence="12" type="primary">tri_3</name>
    <name evidence="12" type="ORF">LuPra_05177</name>
</gene>
<dbReference type="OrthoDB" id="9812068at2"/>
<feature type="site" description="Transition state stabilizer; via amide nitrogen" evidence="9">
    <location>
        <position position="973"/>
    </location>
</feature>
<comment type="similarity">
    <text evidence="2 7">Belongs to the peptidase S41B family.</text>
</comment>
<keyword evidence="13" id="KW-1185">Reference proteome</keyword>
<dbReference type="Pfam" id="PF26549">
    <property type="entry name" value="Tricorn_N"/>
    <property type="match status" value="1"/>
</dbReference>
<dbReference type="Proteomes" id="UP000076079">
    <property type="component" value="Chromosome"/>
</dbReference>
<dbReference type="KEGG" id="abac:LuPra_05177"/>
<dbReference type="GO" id="GO:0005737">
    <property type="term" value="C:cytoplasm"/>
    <property type="evidence" value="ECO:0007669"/>
    <property type="project" value="UniProtKB-SubCell"/>
</dbReference>
<evidence type="ECO:0000256" key="10">
    <source>
        <dbReference type="SAM" id="MobiDB-lite"/>
    </source>
</evidence>
<dbReference type="InterPro" id="IPR012393">
    <property type="entry name" value="Tricorn_protease"/>
</dbReference>
<dbReference type="InterPro" id="IPR015943">
    <property type="entry name" value="WD40/YVTN_repeat-like_dom_sf"/>
</dbReference>
<protein>
    <recommendedName>
        <fullName evidence="7">Tricorn protease homolog</fullName>
        <ecNumber evidence="7">3.4.21.-</ecNumber>
    </recommendedName>
</protein>
<organism evidence="12 13">
    <name type="scientific">Luteitalea pratensis</name>
    <dbReference type="NCBI Taxonomy" id="1855912"/>
    <lineage>
        <taxon>Bacteria</taxon>
        <taxon>Pseudomonadati</taxon>
        <taxon>Acidobacteriota</taxon>
        <taxon>Vicinamibacteria</taxon>
        <taxon>Vicinamibacterales</taxon>
        <taxon>Vicinamibacteraceae</taxon>
        <taxon>Luteitalea</taxon>
    </lineage>
</organism>
<name>A0A143PUP4_LUTPR</name>
<dbReference type="SUPFAM" id="SSF52096">
    <property type="entry name" value="ClpP/crotonase"/>
    <property type="match status" value="1"/>
</dbReference>
<reference evidence="13" key="2">
    <citation type="submission" date="2016-04" db="EMBL/GenBank/DDBJ databases">
        <title>First Complete Genome Sequence of a Subdivision 6 Acidobacterium.</title>
        <authorList>
            <person name="Huang S."/>
            <person name="Vieira S."/>
            <person name="Bunk B."/>
            <person name="Riedel T."/>
            <person name="Sproeer C."/>
            <person name="Overmann J."/>
        </authorList>
    </citation>
    <scope>NUCLEOTIDE SEQUENCE [LARGE SCALE GENOMIC DNA]</scope>
    <source>
        <strain evidence="13">DSM 100886 HEG_-6_39</strain>
    </source>
</reference>
<dbReference type="InterPro" id="IPR005151">
    <property type="entry name" value="Tail-specific_protease"/>
</dbReference>
<dbReference type="Gene3D" id="3.90.226.10">
    <property type="entry name" value="2-enoyl-CoA Hydratase, Chain A, domain 1"/>
    <property type="match status" value="1"/>
</dbReference>
<keyword evidence="4 7" id="KW-0645">Protease</keyword>
<dbReference type="PANTHER" id="PTHR43253">
    <property type="entry name" value="TRICORN PROTEASE HOMOLOG 2-RELATED"/>
    <property type="match status" value="1"/>
</dbReference>
<dbReference type="InterPro" id="IPR036034">
    <property type="entry name" value="PDZ_sf"/>
</dbReference>
<evidence type="ECO:0000313" key="13">
    <source>
        <dbReference type="Proteomes" id="UP000076079"/>
    </source>
</evidence>